<dbReference type="EMBL" id="CAJNON010000057">
    <property type="protein sequence ID" value="CAF0886416.1"/>
    <property type="molecule type" value="Genomic_DNA"/>
</dbReference>
<proteinExistence type="inferred from homology"/>
<evidence type="ECO:0000259" key="12">
    <source>
        <dbReference type="PROSITE" id="PS50262"/>
    </source>
</evidence>
<comment type="subcellular location">
    <subcellularLocation>
        <location evidence="1">Membrane</location>
        <topology evidence="1">Multi-pass membrane protein</topology>
    </subcellularLocation>
</comment>
<organism evidence="13 15">
    <name type="scientific">Adineta steineri</name>
    <dbReference type="NCBI Taxonomy" id="433720"/>
    <lineage>
        <taxon>Eukaryota</taxon>
        <taxon>Metazoa</taxon>
        <taxon>Spiralia</taxon>
        <taxon>Gnathifera</taxon>
        <taxon>Rotifera</taxon>
        <taxon>Eurotatoria</taxon>
        <taxon>Bdelloidea</taxon>
        <taxon>Adinetida</taxon>
        <taxon>Adinetidae</taxon>
        <taxon>Adineta</taxon>
    </lineage>
</organism>
<evidence type="ECO:0000256" key="2">
    <source>
        <dbReference type="ARBA" id="ARBA00010663"/>
    </source>
</evidence>
<keyword evidence="4 11" id="KW-1133">Transmembrane helix</keyword>
<dbReference type="InterPro" id="IPR017452">
    <property type="entry name" value="GPCR_Rhodpsn_7TM"/>
</dbReference>
<evidence type="ECO:0000313" key="13">
    <source>
        <dbReference type="EMBL" id="CAF0886416.1"/>
    </source>
</evidence>
<dbReference type="PRINTS" id="PR00237">
    <property type="entry name" value="GPCRRHODOPSN"/>
</dbReference>
<dbReference type="Pfam" id="PF00001">
    <property type="entry name" value="7tm_1"/>
    <property type="match status" value="1"/>
</dbReference>
<dbReference type="PANTHER" id="PTHR45695:SF9">
    <property type="entry name" value="LEUCOKININ RECEPTOR"/>
    <property type="match status" value="1"/>
</dbReference>
<keyword evidence="6 11" id="KW-0472">Membrane</keyword>
<dbReference type="GO" id="GO:0005886">
    <property type="term" value="C:plasma membrane"/>
    <property type="evidence" value="ECO:0007669"/>
    <property type="project" value="TreeGrafter"/>
</dbReference>
<evidence type="ECO:0000256" key="9">
    <source>
        <dbReference type="RuleBase" id="RU000688"/>
    </source>
</evidence>
<evidence type="ECO:0000256" key="3">
    <source>
        <dbReference type="ARBA" id="ARBA00022692"/>
    </source>
</evidence>
<evidence type="ECO:0000256" key="10">
    <source>
        <dbReference type="SAM" id="MobiDB-lite"/>
    </source>
</evidence>
<dbReference type="PROSITE" id="PS50262">
    <property type="entry name" value="G_PROTEIN_RECEP_F1_2"/>
    <property type="match status" value="1"/>
</dbReference>
<evidence type="ECO:0000256" key="5">
    <source>
        <dbReference type="ARBA" id="ARBA00023040"/>
    </source>
</evidence>
<keyword evidence="5 9" id="KW-0297">G-protein coupled receptor</keyword>
<feature type="transmembrane region" description="Helical" evidence="11">
    <location>
        <begin position="101"/>
        <end position="121"/>
    </location>
</feature>
<gene>
    <name evidence="14" type="ORF">OKA104_LOCUS21706</name>
    <name evidence="13" type="ORF">VCS650_LOCUS8534</name>
</gene>
<dbReference type="Proteomes" id="UP000663881">
    <property type="component" value="Unassembled WGS sequence"/>
</dbReference>
<feature type="domain" description="G-protein coupled receptors family 1 profile" evidence="12">
    <location>
        <begin position="80"/>
        <end position="343"/>
    </location>
</feature>
<evidence type="ECO:0000313" key="14">
    <source>
        <dbReference type="EMBL" id="CAF3854822.1"/>
    </source>
</evidence>
<keyword evidence="8 9" id="KW-0807">Transducer</keyword>
<keyword evidence="7 9" id="KW-0675">Receptor</keyword>
<feature type="region of interest" description="Disordered" evidence="10">
    <location>
        <begin position="412"/>
        <end position="435"/>
    </location>
</feature>
<reference evidence="13" key="1">
    <citation type="submission" date="2021-02" db="EMBL/GenBank/DDBJ databases">
        <authorList>
            <person name="Nowell W R."/>
        </authorList>
    </citation>
    <scope>NUCLEOTIDE SEQUENCE</scope>
</reference>
<feature type="transmembrane region" description="Helical" evidence="11">
    <location>
        <begin position="284"/>
        <end position="302"/>
    </location>
</feature>
<dbReference type="AlphaFoldDB" id="A0A813YLN3"/>
<name>A0A813YLN3_9BILA</name>
<dbReference type="PANTHER" id="PTHR45695">
    <property type="entry name" value="LEUCOKININ RECEPTOR-RELATED"/>
    <property type="match status" value="1"/>
</dbReference>
<feature type="transmembrane region" description="Helical" evidence="11">
    <location>
        <begin position="141"/>
        <end position="159"/>
    </location>
</feature>
<dbReference type="EMBL" id="CAJOAY010001528">
    <property type="protein sequence ID" value="CAF3854822.1"/>
    <property type="molecule type" value="Genomic_DNA"/>
</dbReference>
<protein>
    <recommendedName>
        <fullName evidence="12">G-protein coupled receptors family 1 profile domain-containing protein</fullName>
    </recommendedName>
</protein>
<dbReference type="PRINTS" id="PR01012">
    <property type="entry name" value="NRPEPTIDEYR"/>
</dbReference>
<dbReference type="SUPFAM" id="SSF81321">
    <property type="entry name" value="Family A G protein-coupled receptor-like"/>
    <property type="match status" value="1"/>
</dbReference>
<evidence type="ECO:0000256" key="11">
    <source>
        <dbReference type="SAM" id="Phobius"/>
    </source>
</evidence>
<feature type="transmembrane region" description="Helical" evidence="11">
    <location>
        <begin position="244"/>
        <end position="264"/>
    </location>
</feature>
<keyword evidence="3 9" id="KW-0812">Transmembrane</keyword>
<evidence type="ECO:0000256" key="6">
    <source>
        <dbReference type="ARBA" id="ARBA00023136"/>
    </source>
</evidence>
<evidence type="ECO:0000256" key="7">
    <source>
        <dbReference type="ARBA" id="ARBA00023170"/>
    </source>
</evidence>
<evidence type="ECO:0000256" key="1">
    <source>
        <dbReference type="ARBA" id="ARBA00004141"/>
    </source>
</evidence>
<sequence length="509" mass="58215">MDSSTYLLLTSSIDSLYPEKFLPNTLPTVLSTTTAAAAATAILNETSSIVGLTETLVPEKYQVILLSFAYGIISLLALVGNSCIIYIVLRNRRMHSVTNYFICNLALSDCLVACFAVPFQFQAAVLQKWVLPHFLCKLAPFVQILSIDVSIYTLVAVSLDRYHVMLHPLKPKLSTTSAFIIFFIIWLIALGSSIPSLFFYNVSFTDEYGYQCLPNNDQQKQDNSTIKSYDINKIYIVYNIYSQYIIPFIIISCAYFRIASHLYFSKPVGQTKHQEVIARNKRKVLKMLFLVVALFLICWFPLQLYNFLNVYKPEINDFKHIVVLWLCANWLAMSNSCHNPFIYGLCSAKFNQEFRKLFSCFPCIDPSKLDTDISKKNNPISLITKQSQSTTSPSQVQRLNYQQRTSNSLAISPKIQHQSRQNTANNQISSTPTNRATGCHHKKRLYFFSNHSCNHRHALFSNNNNNYYTSKLDRSIINCEKFLPDQELTNATKENDLLLVHARQSIRFV</sequence>
<dbReference type="PROSITE" id="PS00237">
    <property type="entry name" value="G_PROTEIN_RECEP_F1_1"/>
    <property type="match status" value="1"/>
</dbReference>
<evidence type="ECO:0000313" key="15">
    <source>
        <dbReference type="Proteomes" id="UP000663891"/>
    </source>
</evidence>
<feature type="transmembrane region" description="Helical" evidence="11">
    <location>
        <begin position="63"/>
        <end position="89"/>
    </location>
</feature>
<comment type="caution">
    <text evidence="13">The sequence shown here is derived from an EMBL/GenBank/DDBJ whole genome shotgun (WGS) entry which is preliminary data.</text>
</comment>
<evidence type="ECO:0000256" key="8">
    <source>
        <dbReference type="ARBA" id="ARBA00023224"/>
    </source>
</evidence>
<dbReference type="OrthoDB" id="9445642at2759"/>
<feature type="transmembrane region" description="Helical" evidence="11">
    <location>
        <begin position="179"/>
        <end position="200"/>
    </location>
</feature>
<feature type="transmembrane region" description="Helical" evidence="11">
    <location>
        <begin position="21"/>
        <end position="43"/>
    </location>
</feature>
<dbReference type="Proteomes" id="UP000663891">
    <property type="component" value="Unassembled WGS sequence"/>
</dbReference>
<dbReference type="Gene3D" id="1.20.1070.10">
    <property type="entry name" value="Rhodopsin 7-helix transmembrane proteins"/>
    <property type="match status" value="1"/>
</dbReference>
<dbReference type="InterPro" id="IPR000611">
    <property type="entry name" value="NPY_rcpt"/>
</dbReference>
<dbReference type="SMART" id="SM01381">
    <property type="entry name" value="7TM_GPCR_Srsx"/>
    <property type="match status" value="1"/>
</dbReference>
<dbReference type="GO" id="GO:0004983">
    <property type="term" value="F:neuropeptide Y receptor activity"/>
    <property type="evidence" value="ECO:0007669"/>
    <property type="project" value="InterPro"/>
</dbReference>
<evidence type="ECO:0000256" key="4">
    <source>
        <dbReference type="ARBA" id="ARBA00022989"/>
    </source>
</evidence>
<dbReference type="InterPro" id="IPR000276">
    <property type="entry name" value="GPCR_Rhodpsn"/>
</dbReference>
<comment type="similarity">
    <text evidence="2 9">Belongs to the G-protein coupled receptor 1 family.</text>
</comment>
<accession>A0A813YLN3</accession>